<evidence type="ECO:0000313" key="6">
    <source>
        <dbReference type="EMBL" id="MDR5691539.1"/>
    </source>
</evidence>
<name>A0ABU1FIG2_9MICO</name>
<sequence>MFWWGHDSCTSQESDARRRLRVLMFIVTVQMGCGRASRDGEVAMGSDAGFLGLGAMGRGMVERLADEGVGVIAWNRSPGPATELAERLGTTAADSPAAVFGAASVVHSMLADDEAVLTVFDDELLATVPPGRVHVNHATISPSAAAELAERHARHDVGYVQAPVLGRSTIASTGALLVVVSGEPSAAEAAMPTLERLGQRVWNLGADPRMASIVKIAVNYSIVNALQSIAESVVLVESAGIDGEQFTEILTHTAFSGSVHRGYGPLIAGRRYQPVGFSMALGLKDLSLAEDAADALGAALPIAPVLRELFEAALADPELRDLDWSAVAEVTRRRSDRRESA</sequence>
<dbReference type="Gene3D" id="1.10.1040.10">
    <property type="entry name" value="N-(1-d-carboxylethyl)-l-norvaline Dehydrogenase, domain 2"/>
    <property type="match status" value="1"/>
</dbReference>
<keyword evidence="2 6" id="KW-0560">Oxidoreductase</keyword>
<dbReference type="InterPro" id="IPR006115">
    <property type="entry name" value="6PGDH_NADP-bd"/>
</dbReference>
<comment type="caution">
    <text evidence="6">The sequence shown here is derived from an EMBL/GenBank/DDBJ whole genome shotgun (WGS) entry which is preliminary data.</text>
</comment>
<evidence type="ECO:0000256" key="2">
    <source>
        <dbReference type="ARBA" id="ARBA00023002"/>
    </source>
</evidence>
<dbReference type="PANTHER" id="PTHR43580">
    <property type="entry name" value="OXIDOREDUCTASE GLYR1-RELATED"/>
    <property type="match status" value="1"/>
</dbReference>
<evidence type="ECO:0000259" key="5">
    <source>
        <dbReference type="Pfam" id="PF14833"/>
    </source>
</evidence>
<dbReference type="GO" id="GO:0016491">
    <property type="term" value="F:oxidoreductase activity"/>
    <property type="evidence" value="ECO:0007669"/>
    <property type="project" value="UniProtKB-KW"/>
</dbReference>
<evidence type="ECO:0000259" key="4">
    <source>
        <dbReference type="Pfam" id="PF03446"/>
    </source>
</evidence>
<dbReference type="Gene3D" id="3.40.50.720">
    <property type="entry name" value="NAD(P)-binding Rossmann-like Domain"/>
    <property type="match status" value="1"/>
</dbReference>
<evidence type="ECO:0000313" key="7">
    <source>
        <dbReference type="Proteomes" id="UP001260072"/>
    </source>
</evidence>
<dbReference type="RefSeq" id="WP_310520149.1">
    <property type="nucleotide sequence ID" value="NZ_JAVKGS010000001.1"/>
</dbReference>
<dbReference type="SUPFAM" id="SSF51735">
    <property type="entry name" value="NAD(P)-binding Rossmann-fold domains"/>
    <property type="match status" value="1"/>
</dbReference>
<dbReference type="PIRSF" id="PIRSF000103">
    <property type="entry name" value="HIBADH"/>
    <property type="match status" value="1"/>
</dbReference>
<evidence type="ECO:0000256" key="1">
    <source>
        <dbReference type="ARBA" id="ARBA00009080"/>
    </source>
</evidence>
<dbReference type="InterPro" id="IPR002204">
    <property type="entry name" value="3-OH-isobutyrate_DH-rel_CS"/>
</dbReference>
<dbReference type="PANTHER" id="PTHR43580:SF2">
    <property type="entry name" value="CYTOKINE-LIKE NUCLEAR FACTOR N-PAC"/>
    <property type="match status" value="1"/>
</dbReference>
<comment type="similarity">
    <text evidence="1">Belongs to the HIBADH-related family.</text>
</comment>
<dbReference type="InterPro" id="IPR013328">
    <property type="entry name" value="6PGD_dom2"/>
</dbReference>
<dbReference type="EC" id="1.1.-.-" evidence="6"/>
<gene>
    <name evidence="6" type="ORF">RH861_05610</name>
</gene>
<feature type="domain" description="6-phosphogluconate dehydrogenase NADP-binding" evidence="4">
    <location>
        <begin position="49"/>
        <end position="203"/>
    </location>
</feature>
<dbReference type="PROSITE" id="PS00895">
    <property type="entry name" value="3_HYDROXYISOBUT_DH"/>
    <property type="match status" value="1"/>
</dbReference>
<organism evidence="6 7">
    <name type="scientific">Agromyces indicus</name>
    <dbReference type="NCBI Taxonomy" id="758919"/>
    <lineage>
        <taxon>Bacteria</taxon>
        <taxon>Bacillati</taxon>
        <taxon>Actinomycetota</taxon>
        <taxon>Actinomycetes</taxon>
        <taxon>Micrococcales</taxon>
        <taxon>Microbacteriaceae</taxon>
        <taxon>Agromyces</taxon>
    </lineage>
</organism>
<dbReference type="Pfam" id="PF03446">
    <property type="entry name" value="NAD_binding_2"/>
    <property type="match status" value="1"/>
</dbReference>
<dbReference type="InterPro" id="IPR029154">
    <property type="entry name" value="HIBADH-like_NADP-bd"/>
</dbReference>
<accession>A0ABU1FIG2</accession>
<dbReference type="SUPFAM" id="SSF48179">
    <property type="entry name" value="6-phosphogluconate dehydrogenase C-terminal domain-like"/>
    <property type="match status" value="1"/>
</dbReference>
<dbReference type="EMBL" id="JAVKGS010000001">
    <property type="protein sequence ID" value="MDR5691539.1"/>
    <property type="molecule type" value="Genomic_DNA"/>
</dbReference>
<dbReference type="InterPro" id="IPR051265">
    <property type="entry name" value="HIBADH-related_NP60_sf"/>
</dbReference>
<feature type="domain" description="3-hydroxyisobutyrate dehydrogenase-like NAD-binding" evidence="5">
    <location>
        <begin position="212"/>
        <end position="330"/>
    </location>
</feature>
<dbReference type="InterPro" id="IPR015815">
    <property type="entry name" value="HIBADH-related"/>
</dbReference>
<dbReference type="InterPro" id="IPR036291">
    <property type="entry name" value="NAD(P)-bd_dom_sf"/>
</dbReference>
<reference evidence="7" key="1">
    <citation type="submission" date="2023-07" db="EMBL/GenBank/DDBJ databases">
        <title>Description of three actinobacteria isolated from air of manufacturing shop in a pharmaceutical factory.</title>
        <authorList>
            <person name="Zhang D.-F."/>
        </authorList>
    </citation>
    <scope>NUCLEOTIDE SEQUENCE [LARGE SCALE GENOMIC DNA]</scope>
    <source>
        <strain evidence="7">CCTCC AB 2011122</strain>
    </source>
</reference>
<dbReference type="InterPro" id="IPR008927">
    <property type="entry name" value="6-PGluconate_DH-like_C_sf"/>
</dbReference>
<protein>
    <submittedName>
        <fullName evidence="6">NAD(P)-dependent oxidoreductase</fullName>
        <ecNumber evidence="6">1.1.-.-</ecNumber>
    </submittedName>
</protein>
<keyword evidence="3" id="KW-0520">NAD</keyword>
<dbReference type="Proteomes" id="UP001260072">
    <property type="component" value="Unassembled WGS sequence"/>
</dbReference>
<keyword evidence="7" id="KW-1185">Reference proteome</keyword>
<evidence type="ECO:0000256" key="3">
    <source>
        <dbReference type="ARBA" id="ARBA00023027"/>
    </source>
</evidence>
<proteinExistence type="inferred from homology"/>
<dbReference type="Pfam" id="PF14833">
    <property type="entry name" value="NAD_binding_11"/>
    <property type="match status" value="1"/>
</dbReference>